<dbReference type="Gene3D" id="3.90.550.10">
    <property type="entry name" value="Spore Coat Polysaccharide Biosynthesis Protein SpsA, Chain A"/>
    <property type="match status" value="2"/>
</dbReference>
<dbReference type="KEGG" id="gfe:Gferi_06930"/>
<dbReference type="Pfam" id="PF00535">
    <property type="entry name" value="Glycos_transf_2"/>
    <property type="match status" value="1"/>
</dbReference>
<sequence length="501" mass="57692">MKTSIVLLTFNQLSYTKLCIDSIRKYTDEGTYEIIVVDNHSTDGTVEWLKEQKDIRAVFNNENLGFPKGCNQGIKIAQGDSILLLNNDVIVTPNWLSNLSTCLYSAEDIGAVGAVTNSCSNYQTIPIPYKTIAEIVPFAQKNNISNSALWEERSRLIGFCLLIKREVVEKIGLLDEQFSPGNFEDDDYCYRIRKAGYRLMLCKDAFIHHFGSASFSKNRQEFGDILSVNRKKFIDKWGFDPWSPVYTDPNFLYPIEDSISWQTSITTEKTGSPMVKESQPAADPQKICFITVVNDEKVYEKALAHIRQLNIPQGYHVEILCIKNAKSMTMGYNRAIRDSNAKYKVYLHQDVFILNRNLIKDFLMIFEKYPDIGLMGMAGAKTIPSSGIWWESSHRYGQVFDSHTGKMTLLRFNQVENEYEKVKAIDGLMMITQYDVPWREDLFDGWHFYDTSQSMEFERAGYEVAVPKQNSPWCIHDCGVVNVENGYEKYRRIFLAEYMKK</sequence>
<dbReference type="RefSeq" id="WP_069974894.1">
    <property type="nucleotide sequence ID" value="NZ_CP017269.1"/>
</dbReference>
<dbReference type="InterPro" id="IPR059123">
    <property type="entry name" value="StrF_dom"/>
</dbReference>
<gene>
    <name evidence="7" type="ORF">Gferi_06930</name>
</gene>
<keyword evidence="8" id="KW-1185">Reference proteome</keyword>
<dbReference type="PANTHER" id="PTHR43179:SF12">
    <property type="entry name" value="GALACTOFURANOSYLTRANSFERASE GLFT2"/>
    <property type="match status" value="1"/>
</dbReference>
<feature type="domain" description="Glycosyltransferase 2-like" evidence="5">
    <location>
        <begin position="4"/>
        <end position="171"/>
    </location>
</feature>
<evidence type="ECO:0000313" key="7">
    <source>
        <dbReference type="EMBL" id="AOT69328.1"/>
    </source>
</evidence>
<organism evidence="7 8">
    <name type="scientific">Geosporobacter ferrireducens</name>
    <dbReference type="NCBI Taxonomy" id="1424294"/>
    <lineage>
        <taxon>Bacteria</taxon>
        <taxon>Bacillati</taxon>
        <taxon>Bacillota</taxon>
        <taxon>Clostridia</taxon>
        <taxon>Peptostreptococcales</taxon>
        <taxon>Thermotaleaceae</taxon>
        <taxon>Geosporobacter</taxon>
    </lineage>
</organism>
<evidence type="ECO:0000313" key="8">
    <source>
        <dbReference type="Proteomes" id="UP000095743"/>
    </source>
</evidence>
<evidence type="ECO:0000256" key="3">
    <source>
        <dbReference type="ARBA" id="ARBA00022676"/>
    </source>
</evidence>
<feature type="domain" description="Streptomycin biosynthesis protein StrF" evidence="6">
    <location>
        <begin position="288"/>
        <end position="498"/>
    </location>
</feature>
<keyword evidence="3" id="KW-0328">Glycosyltransferase</keyword>
<dbReference type="GO" id="GO:0016757">
    <property type="term" value="F:glycosyltransferase activity"/>
    <property type="evidence" value="ECO:0007669"/>
    <property type="project" value="UniProtKB-KW"/>
</dbReference>
<evidence type="ECO:0000256" key="4">
    <source>
        <dbReference type="ARBA" id="ARBA00022679"/>
    </source>
</evidence>
<dbReference type="Pfam" id="PF13712">
    <property type="entry name" value="Glyco_tranf_2_5"/>
    <property type="match status" value="1"/>
</dbReference>
<dbReference type="CDD" id="cd04186">
    <property type="entry name" value="GT_2_like_c"/>
    <property type="match status" value="1"/>
</dbReference>
<comment type="similarity">
    <text evidence="2">Belongs to the glycosyltransferase 2 family.</text>
</comment>
<dbReference type="InterPro" id="IPR029044">
    <property type="entry name" value="Nucleotide-diphossugar_trans"/>
</dbReference>
<dbReference type="InterPro" id="IPR001173">
    <property type="entry name" value="Glyco_trans_2-like"/>
</dbReference>
<evidence type="ECO:0000259" key="6">
    <source>
        <dbReference type="Pfam" id="PF13712"/>
    </source>
</evidence>
<evidence type="ECO:0000256" key="1">
    <source>
        <dbReference type="ARBA" id="ARBA00004776"/>
    </source>
</evidence>
<dbReference type="AlphaFoldDB" id="A0A1D8GEK7"/>
<dbReference type="EMBL" id="CP017269">
    <property type="protein sequence ID" value="AOT69328.1"/>
    <property type="molecule type" value="Genomic_DNA"/>
</dbReference>
<comment type="pathway">
    <text evidence="1">Cell wall biogenesis; cell wall polysaccharide biosynthesis.</text>
</comment>
<dbReference type="PANTHER" id="PTHR43179">
    <property type="entry name" value="RHAMNOSYLTRANSFERASE WBBL"/>
    <property type="match status" value="1"/>
</dbReference>
<reference evidence="7 8" key="1">
    <citation type="submission" date="2016-09" db="EMBL/GenBank/DDBJ databases">
        <title>Genomic analysis reveals versatility of anaerobic energy metabolism of Geosporobacter ferrireducens IRF9 of phylum Firmicutes.</title>
        <authorList>
            <person name="Kim S.-J."/>
        </authorList>
    </citation>
    <scope>NUCLEOTIDE SEQUENCE [LARGE SCALE GENOMIC DNA]</scope>
    <source>
        <strain evidence="7 8">IRF9</strain>
    </source>
</reference>
<name>A0A1D8GEK7_9FIRM</name>
<dbReference type="Proteomes" id="UP000095743">
    <property type="component" value="Chromosome"/>
</dbReference>
<proteinExistence type="inferred from homology"/>
<dbReference type="SUPFAM" id="SSF53448">
    <property type="entry name" value="Nucleotide-diphospho-sugar transferases"/>
    <property type="match status" value="2"/>
</dbReference>
<evidence type="ECO:0000259" key="5">
    <source>
        <dbReference type="Pfam" id="PF00535"/>
    </source>
</evidence>
<protein>
    <submittedName>
        <fullName evidence="7">Uncharacterized protein</fullName>
    </submittedName>
</protein>
<keyword evidence="4" id="KW-0808">Transferase</keyword>
<dbReference type="STRING" id="1424294.Gferi_06930"/>
<accession>A0A1D8GEK7</accession>
<evidence type="ECO:0000256" key="2">
    <source>
        <dbReference type="ARBA" id="ARBA00006739"/>
    </source>
</evidence>